<feature type="domain" description="RUN" evidence="2">
    <location>
        <begin position="1"/>
        <end position="120"/>
    </location>
</feature>
<sequence>MAPNSAPHATNLGLDPQSPHTPGPHSLCRKPLAGNQEALRRQGSASGKAPALSLQALKHIWVRTALIEKVLDRVVQYLVENCSKYYEKEALLADPVFGPILASLLGEPGSREVYVGQVGTLGQVPRRQSPSWLFLSPQWDPVPWSIPSSKLLITTGLTPLLMSWSRGTVSGVPQIAMTPL</sequence>
<evidence type="ECO:0000313" key="3">
    <source>
        <dbReference type="Ensembl" id="ENSSSCP00055007723.1"/>
    </source>
</evidence>
<name>A0A8D1TVW6_PIG</name>
<evidence type="ECO:0000256" key="1">
    <source>
        <dbReference type="SAM" id="MobiDB-lite"/>
    </source>
</evidence>
<dbReference type="InterPro" id="IPR004012">
    <property type="entry name" value="Run_dom"/>
</dbReference>
<dbReference type="Ensembl" id="ENSSSCT00055009725.1">
    <property type="protein sequence ID" value="ENSSSCP00055007723.1"/>
    <property type="gene ID" value="ENSSSCG00055004946.1"/>
</dbReference>
<accession>A0A8D1TVW6</accession>
<dbReference type="Proteomes" id="UP000694724">
    <property type="component" value="Unplaced"/>
</dbReference>
<dbReference type="Pfam" id="PF02759">
    <property type="entry name" value="RUN"/>
    <property type="match status" value="1"/>
</dbReference>
<dbReference type="PROSITE" id="PS50826">
    <property type="entry name" value="RUN"/>
    <property type="match status" value="1"/>
</dbReference>
<evidence type="ECO:0000313" key="4">
    <source>
        <dbReference type="Proteomes" id="UP000694724"/>
    </source>
</evidence>
<dbReference type="Gene3D" id="1.20.58.900">
    <property type="match status" value="1"/>
</dbReference>
<evidence type="ECO:0000259" key="2">
    <source>
        <dbReference type="PROSITE" id="PS50826"/>
    </source>
</evidence>
<reference evidence="3" key="1">
    <citation type="submission" date="2025-08" db="UniProtKB">
        <authorList>
            <consortium name="Ensembl"/>
        </authorList>
    </citation>
    <scope>IDENTIFICATION</scope>
</reference>
<feature type="region of interest" description="Disordered" evidence="1">
    <location>
        <begin position="1"/>
        <end position="30"/>
    </location>
</feature>
<dbReference type="SMART" id="SM00593">
    <property type="entry name" value="RUN"/>
    <property type="match status" value="1"/>
</dbReference>
<proteinExistence type="predicted"/>
<dbReference type="SUPFAM" id="SSF140741">
    <property type="entry name" value="RUN domain-like"/>
    <property type="match status" value="1"/>
</dbReference>
<dbReference type="InterPro" id="IPR037213">
    <property type="entry name" value="Run_dom_sf"/>
</dbReference>
<organism evidence="3 4">
    <name type="scientific">Sus scrofa</name>
    <name type="common">Pig</name>
    <dbReference type="NCBI Taxonomy" id="9823"/>
    <lineage>
        <taxon>Eukaryota</taxon>
        <taxon>Metazoa</taxon>
        <taxon>Chordata</taxon>
        <taxon>Craniata</taxon>
        <taxon>Vertebrata</taxon>
        <taxon>Euteleostomi</taxon>
        <taxon>Mammalia</taxon>
        <taxon>Eutheria</taxon>
        <taxon>Laurasiatheria</taxon>
        <taxon>Artiodactyla</taxon>
        <taxon>Suina</taxon>
        <taxon>Suidae</taxon>
        <taxon>Sus</taxon>
    </lineage>
</organism>
<dbReference type="AlphaFoldDB" id="A0A8D1TVW6"/>
<protein>
    <recommendedName>
        <fullName evidence="2">RUN domain-containing protein</fullName>
    </recommendedName>
</protein>